<accession>A0ABT6F4E0</accession>
<dbReference type="EMBL" id="JARRAG010000001">
    <property type="protein sequence ID" value="MDG3002435.1"/>
    <property type="molecule type" value="Genomic_DNA"/>
</dbReference>
<dbReference type="PANTHER" id="PTHR35400">
    <property type="entry name" value="SLR1083 PROTEIN"/>
    <property type="match status" value="1"/>
</dbReference>
<evidence type="ECO:0000259" key="1">
    <source>
        <dbReference type="Pfam" id="PF05685"/>
    </source>
</evidence>
<dbReference type="Gene3D" id="3.90.1570.10">
    <property type="entry name" value="tt1808, chain A"/>
    <property type="match status" value="1"/>
</dbReference>
<dbReference type="GO" id="GO:0004519">
    <property type="term" value="F:endonuclease activity"/>
    <property type="evidence" value="ECO:0007669"/>
    <property type="project" value="UniProtKB-KW"/>
</dbReference>
<sequence length="210" mass="23236">MATQAETQPKAVDSGRRPYRFAAEQFWRMIDAGIIPDDVDVELVAGRIYRMTKHEPHNFAVGRLAESLRSMVPQGLYVREEKSMSHDQRTILEPDVAVARGDLKDFRPSPPATSEAALIVEVCASTRTADYRDKVRLYASAGVPLYWVVDVDGRKIDAFSEPQGSGREAGYARQATFLEGQAAAVVLDGREVGRIDAKDLLPPIEPPHES</sequence>
<dbReference type="Pfam" id="PF05685">
    <property type="entry name" value="Uma2"/>
    <property type="match status" value="1"/>
</dbReference>
<dbReference type="InterPro" id="IPR011335">
    <property type="entry name" value="Restrct_endonuc-II-like"/>
</dbReference>
<evidence type="ECO:0000313" key="2">
    <source>
        <dbReference type="EMBL" id="MDG3002435.1"/>
    </source>
</evidence>
<reference evidence="2 3" key="1">
    <citation type="submission" date="2023-03" db="EMBL/GenBank/DDBJ databases">
        <title>Paludisphaera mucosa sp. nov. a novel planctomycete from northern fen.</title>
        <authorList>
            <person name="Ivanova A."/>
        </authorList>
    </citation>
    <scope>NUCLEOTIDE SEQUENCE [LARGE SCALE GENOMIC DNA]</scope>
    <source>
        <strain evidence="2 3">Pla2</strain>
    </source>
</reference>
<feature type="domain" description="Putative restriction endonuclease" evidence="1">
    <location>
        <begin position="24"/>
        <end position="180"/>
    </location>
</feature>
<dbReference type="SUPFAM" id="SSF52980">
    <property type="entry name" value="Restriction endonuclease-like"/>
    <property type="match status" value="1"/>
</dbReference>
<keyword evidence="2" id="KW-0540">Nuclease</keyword>
<keyword evidence="2" id="KW-0255">Endonuclease</keyword>
<dbReference type="PANTHER" id="PTHR35400:SF3">
    <property type="entry name" value="SLL1072 PROTEIN"/>
    <property type="match status" value="1"/>
</dbReference>
<protein>
    <submittedName>
        <fullName evidence="2">Uma2 family endonuclease</fullName>
    </submittedName>
</protein>
<comment type="caution">
    <text evidence="2">The sequence shown here is derived from an EMBL/GenBank/DDBJ whole genome shotgun (WGS) entry which is preliminary data.</text>
</comment>
<dbReference type="CDD" id="cd06260">
    <property type="entry name" value="DUF820-like"/>
    <property type="match status" value="1"/>
</dbReference>
<dbReference type="InterPro" id="IPR012296">
    <property type="entry name" value="Nuclease_put_TT1808"/>
</dbReference>
<evidence type="ECO:0000313" key="3">
    <source>
        <dbReference type="Proteomes" id="UP001216907"/>
    </source>
</evidence>
<dbReference type="Proteomes" id="UP001216907">
    <property type="component" value="Unassembled WGS sequence"/>
</dbReference>
<dbReference type="InterPro" id="IPR008538">
    <property type="entry name" value="Uma2"/>
</dbReference>
<dbReference type="RefSeq" id="WP_277858799.1">
    <property type="nucleotide sequence ID" value="NZ_JARRAG010000001.1"/>
</dbReference>
<keyword evidence="3" id="KW-1185">Reference proteome</keyword>
<name>A0ABT6F4E0_9BACT</name>
<keyword evidence="2" id="KW-0378">Hydrolase</keyword>
<proteinExistence type="predicted"/>
<organism evidence="2 3">
    <name type="scientific">Paludisphaera mucosa</name>
    <dbReference type="NCBI Taxonomy" id="3030827"/>
    <lineage>
        <taxon>Bacteria</taxon>
        <taxon>Pseudomonadati</taxon>
        <taxon>Planctomycetota</taxon>
        <taxon>Planctomycetia</taxon>
        <taxon>Isosphaerales</taxon>
        <taxon>Isosphaeraceae</taxon>
        <taxon>Paludisphaera</taxon>
    </lineage>
</organism>
<gene>
    <name evidence="2" type="ORF">PZE19_01435</name>
</gene>